<keyword evidence="3" id="KW-1185">Reference proteome</keyword>
<dbReference type="NCBIfam" id="NF033634">
    <property type="entry name" value="SLATT_1"/>
    <property type="match status" value="1"/>
</dbReference>
<keyword evidence="1" id="KW-1133">Transmembrane helix</keyword>
<evidence type="ECO:0000256" key="1">
    <source>
        <dbReference type="SAM" id="Phobius"/>
    </source>
</evidence>
<protein>
    <recommendedName>
        <fullName evidence="4">DUF4231 domain-containing protein</fullName>
    </recommendedName>
</protein>
<accession>A0A919JVK0</accession>
<dbReference type="AlphaFoldDB" id="A0A919JVK0"/>
<name>A0A919JVK0_9ACTN</name>
<keyword evidence="1" id="KW-0812">Transmembrane</keyword>
<organism evidence="2 3">
    <name type="scientific">Paractinoplanes rishiriensis</name>
    <dbReference type="NCBI Taxonomy" id="1050105"/>
    <lineage>
        <taxon>Bacteria</taxon>
        <taxon>Bacillati</taxon>
        <taxon>Actinomycetota</taxon>
        <taxon>Actinomycetes</taxon>
        <taxon>Micromonosporales</taxon>
        <taxon>Micromonosporaceae</taxon>
        <taxon>Paractinoplanes</taxon>
    </lineage>
</organism>
<dbReference type="Proteomes" id="UP000636960">
    <property type="component" value="Unassembled WGS sequence"/>
</dbReference>
<evidence type="ECO:0000313" key="2">
    <source>
        <dbReference type="EMBL" id="GIE94054.1"/>
    </source>
</evidence>
<dbReference type="EMBL" id="BOMV01000008">
    <property type="protein sequence ID" value="GIE94054.1"/>
    <property type="molecule type" value="Genomic_DNA"/>
</dbReference>
<proteinExistence type="predicted"/>
<gene>
    <name evidence="2" type="ORF">Ari01nite_15190</name>
</gene>
<sequence length="164" mass="18398">MPVNMQRDARSQRKRLIHLDRELTGEDLADRALVHALVQADWYRASMRRTRQRFLILEGGALLLAGAATVLAALSAPAWLTASVAALVTFLAGLRRIVNWHDDWLAFSEAWAKATGVITKYRLLPAAERTPDKQQELVSTVDALVLTETRSWGRRRRELTQAAA</sequence>
<reference evidence="2" key="1">
    <citation type="submission" date="2021-01" db="EMBL/GenBank/DDBJ databases">
        <title>Whole genome shotgun sequence of Actinoplanes rishiriensis NBRC 108556.</title>
        <authorList>
            <person name="Komaki H."/>
            <person name="Tamura T."/>
        </authorList>
    </citation>
    <scope>NUCLEOTIDE SEQUENCE</scope>
    <source>
        <strain evidence="2">NBRC 108556</strain>
    </source>
</reference>
<feature type="transmembrane region" description="Helical" evidence="1">
    <location>
        <begin position="54"/>
        <end position="73"/>
    </location>
</feature>
<comment type="caution">
    <text evidence="2">The sequence shown here is derived from an EMBL/GenBank/DDBJ whole genome shotgun (WGS) entry which is preliminary data.</text>
</comment>
<evidence type="ECO:0000313" key="3">
    <source>
        <dbReference type="Proteomes" id="UP000636960"/>
    </source>
</evidence>
<evidence type="ECO:0008006" key="4">
    <source>
        <dbReference type="Google" id="ProtNLM"/>
    </source>
</evidence>
<feature type="transmembrane region" description="Helical" evidence="1">
    <location>
        <begin position="79"/>
        <end position="98"/>
    </location>
</feature>
<keyword evidence="1" id="KW-0472">Membrane</keyword>